<accession>E0R995</accession>
<evidence type="ECO:0000313" key="1">
    <source>
        <dbReference type="EMBL" id="EFL92814.1"/>
    </source>
</evidence>
<evidence type="ECO:0000313" key="2">
    <source>
        <dbReference type="Proteomes" id="UP000005726"/>
    </source>
</evidence>
<protein>
    <submittedName>
        <fullName evidence="1">Putative mobilization protein</fullName>
    </submittedName>
</protein>
<sequence>MILGRGVADGMKWPFVQNLRAYEKDMGVISKKGRIRKMLAHGTGFAIIPPSLHIVKGPLMPRIVKRVTPELKEKWQTFCHERGVSESDMLGLLLEKVTAGIVPNEAKGLEEPRSDKVTIRLSPKDIHSMTKRAKAEGFPSRTTWLTNLVLATLSKEPVLTDAEVNALRGSNRELAAIGRNLNQIARTLNVEFRDSDKLNKELIDRLLEQIDGHRDKVSNLIDRNMNRWGG</sequence>
<geneLocation type="plasmid" evidence="1 2">
    <name>pRILSR1</name>
</geneLocation>
<reference evidence="1 2" key="1">
    <citation type="journal article" date="2009" name="Environ. Microbiol.">
        <title>Dynamics of genome evolution in facultative symbionts of aphids.</title>
        <authorList>
            <person name="Degnan P.H."/>
            <person name="Leonardo T.E."/>
            <person name="Cass B.N."/>
            <person name="Hurwitz B."/>
            <person name="Stern D."/>
            <person name="Gibbs R.A."/>
            <person name="Richards S."/>
            <person name="Moran N.A."/>
        </authorList>
    </citation>
    <scope>NUCLEOTIDE SEQUENCE [LARGE SCALE GENOMIC DNA]</scope>
    <source>
        <strain evidence="1 2">LSR1</strain>
        <plasmid evidence="1">pRILSR1</plasmid>
    </source>
</reference>
<dbReference type="HOGENOM" id="CLU_104963_0_0_6"/>
<dbReference type="AlphaFoldDB" id="E0R995"/>
<proteinExistence type="predicted"/>
<organism evidence="1 2">
    <name type="scientific">Candidatus Regiella insecticola LSR1</name>
    <dbReference type="NCBI Taxonomy" id="663321"/>
    <lineage>
        <taxon>Bacteria</taxon>
        <taxon>Pseudomonadati</taxon>
        <taxon>Pseudomonadota</taxon>
        <taxon>Gammaproteobacteria</taxon>
        <taxon>Enterobacterales</taxon>
        <taxon>Enterobacteriaceae</taxon>
        <taxon>aphid secondary symbionts</taxon>
        <taxon>Candidatus Regiella</taxon>
    </lineage>
</organism>
<gene>
    <name evidence="1" type="ORF">REG_p0011</name>
</gene>
<keyword evidence="1" id="KW-0614">Plasmid</keyword>
<keyword evidence="2" id="KW-1185">Reference proteome</keyword>
<dbReference type="eggNOG" id="ENOG50333CS">
    <property type="taxonomic scope" value="Bacteria"/>
</dbReference>
<dbReference type="Proteomes" id="UP000005726">
    <property type="component" value="Plasmid pRILSR1"/>
</dbReference>
<dbReference type="EMBL" id="CM000957">
    <property type="protein sequence ID" value="EFL92814.1"/>
    <property type="molecule type" value="Genomic_DNA"/>
</dbReference>
<name>E0R995_9ENTR</name>